<dbReference type="AlphaFoldDB" id="A0AAE0B431"/>
<sequence>MLAYGLPEYAIDEYIKIKESTAIESSKRFCRAVVELFTEQYLRSPNANDVARLLCIARSGSLTIILEDVSDYDLWIWHAYFGLLGTNNDINVLESSHLLANLAQAIEDHIEGSTPEVEMIVDENIQFQEFLARHRKIKDKEAHIAL</sequence>
<keyword evidence="2" id="KW-1185">Reference proteome</keyword>
<dbReference type="PANTHER" id="PTHR47150">
    <property type="entry name" value="OS12G0169200 PROTEIN"/>
    <property type="match status" value="1"/>
</dbReference>
<name>A0AAE0B431_9ROSI</name>
<gene>
    <name evidence="1" type="ORF">Dsin_001277</name>
</gene>
<evidence type="ECO:0000313" key="1">
    <source>
        <dbReference type="EMBL" id="KAK3229396.1"/>
    </source>
</evidence>
<protein>
    <submittedName>
        <fullName evidence="1">Uncharacterized protein</fullName>
    </submittedName>
</protein>
<dbReference type="Pfam" id="PF04827">
    <property type="entry name" value="Plant_tran"/>
    <property type="match status" value="1"/>
</dbReference>
<dbReference type="Proteomes" id="UP001281410">
    <property type="component" value="Unassembled WGS sequence"/>
</dbReference>
<dbReference type="InterPro" id="IPR006912">
    <property type="entry name" value="Harbinger_derived_prot"/>
</dbReference>
<dbReference type="PANTHER" id="PTHR47150:SF7">
    <property type="entry name" value="NUCLEASE"/>
    <property type="match status" value="1"/>
</dbReference>
<reference evidence="1" key="1">
    <citation type="journal article" date="2023" name="Plant J.">
        <title>Genome sequences and population genomics provide insights into the demographic history, inbreeding, and mutation load of two 'living fossil' tree species of Dipteronia.</title>
        <authorList>
            <person name="Feng Y."/>
            <person name="Comes H.P."/>
            <person name="Chen J."/>
            <person name="Zhu S."/>
            <person name="Lu R."/>
            <person name="Zhang X."/>
            <person name="Li P."/>
            <person name="Qiu J."/>
            <person name="Olsen K.M."/>
            <person name="Qiu Y."/>
        </authorList>
    </citation>
    <scope>NUCLEOTIDE SEQUENCE</scope>
    <source>
        <strain evidence="1">NBL</strain>
    </source>
</reference>
<organism evidence="1 2">
    <name type="scientific">Dipteronia sinensis</name>
    <dbReference type="NCBI Taxonomy" id="43782"/>
    <lineage>
        <taxon>Eukaryota</taxon>
        <taxon>Viridiplantae</taxon>
        <taxon>Streptophyta</taxon>
        <taxon>Embryophyta</taxon>
        <taxon>Tracheophyta</taxon>
        <taxon>Spermatophyta</taxon>
        <taxon>Magnoliopsida</taxon>
        <taxon>eudicotyledons</taxon>
        <taxon>Gunneridae</taxon>
        <taxon>Pentapetalae</taxon>
        <taxon>rosids</taxon>
        <taxon>malvids</taxon>
        <taxon>Sapindales</taxon>
        <taxon>Sapindaceae</taxon>
        <taxon>Hippocastanoideae</taxon>
        <taxon>Acereae</taxon>
        <taxon>Dipteronia</taxon>
    </lineage>
</organism>
<comment type="caution">
    <text evidence="1">The sequence shown here is derived from an EMBL/GenBank/DDBJ whole genome shotgun (WGS) entry which is preliminary data.</text>
</comment>
<proteinExistence type="predicted"/>
<evidence type="ECO:0000313" key="2">
    <source>
        <dbReference type="Proteomes" id="UP001281410"/>
    </source>
</evidence>
<accession>A0AAE0B431</accession>
<dbReference type="EMBL" id="JANJYJ010000001">
    <property type="protein sequence ID" value="KAK3229396.1"/>
    <property type="molecule type" value="Genomic_DNA"/>
</dbReference>